<organism evidence="1">
    <name type="scientific">Spodoptera frugiperda</name>
    <name type="common">Fall armyworm</name>
    <dbReference type="NCBI Taxonomy" id="7108"/>
    <lineage>
        <taxon>Eukaryota</taxon>
        <taxon>Metazoa</taxon>
        <taxon>Ecdysozoa</taxon>
        <taxon>Arthropoda</taxon>
        <taxon>Hexapoda</taxon>
        <taxon>Insecta</taxon>
        <taxon>Pterygota</taxon>
        <taxon>Neoptera</taxon>
        <taxon>Endopterygota</taxon>
        <taxon>Lepidoptera</taxon>
        <taxon>Glossata</taxon>
        <taxon>Ditrysia</taxon>
        <taxon>Noctuoidea</taxon>
        <taxon>Noctuidae</taxon>
        <taxon>Amphipyrinae</taxon>
        <taxon>Spodoptera</taxon>
    </lineage>
</organism>
<evidence type="ECO:0000313" key="1">
    <source>
        <dbReference type="EMBL" id="SOQ53861.1"/>
    </source>
</evidence>
<protein>
    <submittedName>
        <fullName evidence="1">SFRICE_005783</fullName>
    </submittedName>
</protein>
<accession>A0A2H1WLA8</accession>
<name>A0A2H1WLA8_SPOFR</name>
<proteinExistence type="predicted"/>
<reference evidence="1" key="1">
    <citation type="submission" date="2016-07" db="EMBL/GenBank/DDBJ databases">
        <authorList>
            <person name="Bretaudeau A."/>
        </authorList>
    </citation>
    <scope>NUCLEOTIDE SEQUENCE</scope>
    <source>
        <strain evidence="1">Rice</strain>
        <tissue evidence="1">Whole body</tissue>
    </source>
</reference>
<gene>
    <name evidence="1" type="ORF">SFRICE_005783</name>
</gene>
<dbReference type="EMBL" id="ODYU01009435">
    <property type="protein sequence ID" value="SOQ53861.1"/>
    <property type="molecule type" value="Genomic_DNA"/>
</dbReference>
<sequence length="197" mass="22256">MCYKSHVIEDSVLPPRNFRKSVKSPVILCPTRESNPRPLIRQSHLRPFDQRGSLTEELAEPLIALLLNAIVTFGRICFRILAASSIAELSCGLKEWLDVGCCSNLVEPDSHINFSLEYTFLMYAWTTKLPDGSRVGVGHIRSPNVLTFMEGKEKVPALDSTPHHACSRQIGDHAAHKEEYFRESKLVELSQYIYVSK</sequence>
<dbReference type="AlphaFoldDB" id="A0A2H1WLA8"/>